<dbReference type="AlphaFoldDB" id="A0A5J9WPZ9"/>
<feature type="transmembrane region" description="Helical" evidence="7">
    <location>
        <begin position="12"/>
        <end position="28"/>
    </location>
</feature>
<evidence type="ECO:0000259" key="8">
    <source>
        <dbReference type="Pfam" id="PF04577"/>
    </source>
</evidence>
<dbReference type="GO" id="GO:0016763">
    <property type="term" value="F:pentosyltransferase activity"/>
    <property type="evidence" value="ECO:0007669"/>
    <property type="project" value="UniProtKB-ARBA"/>
</dbReference>
<keyword evidence="4" id="KW-0808">Transferase</keyword>
<evidence type="ECO:0000313" key="9">
    <source>
        <dbReference type="EMBL" id="TVU50239.1"/>
    </source>
</evidence>
<proteinExistence type="predicted"/>
<comment type="caution">
    <text evidence="9">The sequence shown here is derived from an EMBL/GenBank/DDBJ whole genome shotgun (WGS) entry which is preliminary data.</text>
</comment>
<dbReference type="OrthoDB" id="529273at2759"/>
<feature type="region of interest" description="Disordered" evidence="6">
    <location>
        <begin position="58"/>
        <end position="101"/>
    </location>
</feature>
<keyword evidence="10" id="KW-1185">Reference proteome</keyword>
<evidence type="ECO:0000256" key="6">
    <source>
        <dbReference type="SAM" id="MobiDB-lite"/>
    </source>
</evidence>
<feature type="compositionally biased region" description="Polar residues" evidence="6">
    <location>
        <begin position="85"/>
        <end position="101"/>
    </location>
</feature>
<evidence type="ECO:0000256" key="1">
    <source>
        <dbReference type="ARBA" id="ARBA00004323"/>
    </source>
</evidence>
<keyword evidence="7" id="KW-1133">Transmembrane helix</keyword>
<dbReference type="Pfam" id="PF04577">
    <property type="entry name" value="Glyco_transf_61"/>
    <property type="match status" value="1"/>
</dbReference>
<keyword evidence="7" id="KW-0812">Transmembrane</keyword>
<evidence type="ECO:0000256" key="7">
    <source>
        <dbReference type="SAM" id="Phobius"/>
    </source>
</evidence>
<dbReference type="PANTHER" id="PTHR20961">
    <property type="entry name" value="GLYCOSYLTRANSFERASE"/>
    <property type="match status" value="1"/>
</dbReference>
<dbReference type="PANTHER" id="PTHR20961:SF5">
    <property type="entry name" value="GLYCOSYLTRANSFERASE-RELATED"/>
    <property type="match status" value="1"/>
</dbReference>
<evidence type="ECO:0000256" key="4">
    <source>
        <dbReference type="ARBA" id="ARBA00022679"/>
    </source>
</evidence>
<dbReference type="Proteomes" id="UP000324897">
    <property type="component" value="Chromosome 6"/>
</dbReference>
<keyword evidence="3" id="KW-0328">Glycosyltransferase</keyword>
<keyword evidence="5" id="KW-0325">Glycoprotein</keyword>
<sequence length="498" mass="55376">LRRHECCKHGSGGALLWLMLPLVLFIVLKTDFLEQVSNFPRPDLTNFADEMARKVSSLGSDSAKRQQEQPLDVSKSEAVKDHTRQNQILATNGPKDSSLVNSDMAPPATSKLTCNFSNYHSNFCEMEGDVRIHGKSAMVYVVSSSTYKKENATILLRPYTRKWEKGTMSRIREFGIRSSPPHADDIVPPRCTVQHDVPAVVFSVGGCGKNFFHAMSDVLVPLYVTAREYGGRVQLLAADYDADWFAKHRKIIAALSWFPVLDAGADAAVRCFPAARVGLESHRILGIDPARSRNGYDMAGFKDFLRSVFSLPRPLSTPVSRSSAGQQTKPRLVMVLRRHSRYLTNEADAVAALAELGFEVAAAGPDEVSDTARFAGVVNSCDVMVGVHGAGLTNMVFLPRNATVVQIIPWGKMKWPSWYDFGEPAPGMGLRYVEYEVTAEETTLKEKYPRDHPVFADPLAIHRTGEVWKYFLEGQNVTLDIPRFTEAMRQVYLSVTTE</sequence>
<dbReference type="InterPro" id="IPR049625">
    <property type="entry name" value="Glyco_transf_61_cat"/>
</dbReference>
<feature type="non-terminal residue" evidence="9">
    <location>
        <position position="1"/>
    </location>
</feature>
<feature type="domain" description="Glycosyltransferase 61 catalytic" evidence="8">
    <location>
        <begin position="211"/>
        <end position="405"/>
    </location>
</feature>
<organism evidence="9 10">
    <name type="scientific">Eragrostis curvula</name>
    <name type="common">weeping love grass</name>
    <dbReference type="NCBI Taxonomy" id="38414"/>
    <lineage>
        <taxon>Eukaryota</taxon>
        <taxon>Viridiplantae</taxon>
        <taxon>Streptophyta</taxon>
        <taxon>Embryophyta</taxon>
        <taxon>Tracheophyta</taxon>
        <taxon>Spermatophyta</taxon>
        <taxon>Magnoliopsida</taxon>
        <taxon>Liliopsida</taxon>
        <taxon>Poales</taxon>
        <taxon>Poaceae</taxon>
        <taxon>PACMAD clade</taxon>
        <taxon>Chloridoideae</taxon>
        <taxon>Eragrostideae</taxon>
        <taxon>Eragrostidinae</taxon>
        <taxon>Eragrostis</taxon>
    </lineage>
</organism>
<evidence type="ECO:0000313" key="10">
    <source>
        <dbReference type="Proteomes" id="UP000324897"/>
    </source>
</evidence>
<gene>
    <name evidence="9" type="ORF">EJB05_01603</name>
</gene>
<accession>A0A5J9WPZ9</accession>
<evidence type="ECO:0000256" key="5">
    <source>
        <dbReference type="ARBA" id="ARBA00023180"/>
    </source>
</evidence>
<name>A0A5J9WPZ9_9POAL</name>
<keyword evidence="7" id="KW-0472">Membrane</keyword>
<comment type="pathway">
    <text evidence="2">Glycan metabolism.</text>
</comment>
<dbReference type="InterPro" id="IPR007657">
    <property type="entry name" value="Glycosyltransferase_61"/>
</dbReference>
<protein>
    <recommendedName>
        <fullName evidence="8">Glycosyltransferase 61 catalytic domain-containing protein</fullName>
    </recommendedName>
</protein>
<comment type="subcellular location">
    <subcellularLocation>
        <location evidence="1">Golgi apparatus membrane</location>
        <topology evidence="1">Single-pass type II membrane protein</topology>
    </subcellularLocation>
</comment>
<reference evidence="9 10" key="1">
    <citation type="journal article" date="2019" name="Sci. Rep.">
        <title>A high-quality genome of Eragrostis curvula grass provides insights into Poaceae evolution and supports new strategies to enhance forage quality.</title>
        <authorList>
            <person name="Carballo J."/>
            <person name="Santos B.A.C.M."/>
            <person name="Zappacosta D."/>
            <person name="Garbus I."/>
            <person name="Selva J.P."/>
            <person name="Gallo C.A."/>
            <person name="Diaz A."/>
            <person name="Albertini E."/>
            <person name="Caccamo M."/>
            <person name="Echenique V."/>
        </authorList>
    </citation>
    <scope>NUCLEOTIDE SEQUENCE [LARGE SCALE GENOMIC DNA]</scope>
    <source>
        <strain evidence="10">cv. Victoria</strain>
        <tissue evidence="9">Leaf</tissue>
    </source>
</reference>
<evidence type="ECO:0000256" key="3">
    <source>
        <dbReference type="ARBA" id="ARBA00022676"/>
    </source>
</evidence>
<feature type="compositionally biased region" description="Basic and acidic residues" evidence="6">
    <location>
        <begin position="74"/>
        <end position="84"/>
    </location>
</feature>
<dbReference type="EMBL" id="RWGY01000002">
    <property type="protein sequence ID" value="TVU50239.1"/>
    <property type="molecule type" value="Genomic_DNA"/>
</dbReference>
<dbReference type="GO" id="GO:0000139">
    <property type="term" value="C:Golgi membrane"/>
    <property type="evidence" value="ECO:0007669"/>
    <property type="project" value="UniProtKB-SubCell"/>
</dbReference>
<evidence type="ECO:0000256" key="2">
    <source>
        <dbReference type="ARBA" id="ARBA00004881"/>
    </source>
</evidence>